<dbReference type="OrthoDB" id="1358231at2"/>
<evidence type="ECO:0000313" key="3">
    <source>
        <dbReference type="Proteomes" id="UP000190774"/>
    </source>
</evidence>
<sequence length="172" mass="20081">MRSCLKIIAITSLIIGGLMTGLYFWWMAGERERVHDAVIASAHLAPIPDRSYRASTAGNVFTRSYWLDFSCSEADFQSFIEASPGLKEIVPYYFPHSEKDPLPTTFDRPPDNELESMQEYDYFWETDTPGWDQKRQRQRGRRYEIHLRKEAIHGYLLRDDETGEVSLRISYS</sequence>
<keyword evidence="1" id="KW-1133">Transmembrane helix</keyword>
<dbReference type="EMBL" id="FUYE01000028">
    <property type="protein sequence ID" value="SKB08571.1"/>
    <property type="molecule type" value="Genomic_DNA"/>
</dbReference>
<keyword evidence="1" id="KW-0812">Transmembrane</keyword>
<evidence type="ECO:0000313" key="2">
    <source>
        <dbReference type="EMBL" id="SKB08571.1"/>
    </source>
</evidence>
<dbReference type="AlphaFoldDB" id="A0A1T4Z4S7"/>
<keyword evidence="1" id="KW-0472">Membrane</keyword>
<feature type="transmembrane region" description="Helical" evidence="1">
    <location>
        <begin position="7"/>
        <end position="26"/>
    </location>
</feature>
<keyword evidence="3" id="KW-1185">Reference proteome</keyword>
<dbReference type="STRING" id="48467.SAMN02745166_04967"/>
<proteinExistence type="predicted"/>
<protein>
    <submittedName>
        <fullName evidence="2">Uncharacterized protein</fullName>
    </submittedName>
</protein>
<dbReference type="RefSeq" id="WP_078816078.1">
    <property type="nucleotide sequence ID" value="NZ_FUYE01000028.1"/>
</dbReference>
<organism evidence="2 3">
    <name type="scientific">Prosthecobacter debontii</name>
    <dbReference type="NCBI Taxonomy" id="48467"/>
    <lineage>
        <taxon>Bacteria</taxon>
        <taxon>Pseudomonadati</taxon>
        <taxon>Verrucomicrobiota</taxon>
        <taxon>Verrucomicrobiia</taxon>
        <taxon>Verrucomicrobiales</taxon>
        <taxon>Verrucomicrobiaceae</taxon>
        <taxon>Prosthecobacter</taxon>
    </lineage>
</organism>
<reference evidence="3" key="1">
    <citation type="submission" date="2017-02" db="EMBL/GenBank/DDBJ databases">
        <authorList>
            <person name="Varghese N."/>
            <person name="Submissions S."/>
        </authorList>
    </citation>
    <scope>NUCLEOTIDE SEQUENCE [LARGE SCALE GENOMIC DNA]</scope>
    <source>
        <strain evidence="3">ATCC 700200</strain>
    </source>
</reference>
<dbReference type="Proteomes" id="UP000190774">
    <property type="component" value="Unassembled WGS sequence"/>
</dbReference>
<accession>A0A1T4Z4S7</accession>
<evidence type="ECO:0000256" key="1">
    <source>
        <dbReference type="SAM" id="Phobius"/>
    </source>
</evidence>
<name>A0A1T4Z4S7_9BACT</name>
<gene>
    <name evidence="2" type="ORF">SAMN02745166_04967</name>
</gene>